<reference evidence="1 2" key="1">
    <citation type="submission" date="2013-08" db="EMBL/GenBank/DDBJ databases">
        <authorList>
            <person name="Huang J."/>
            <person name="Wang G."/>
        </authorList>
    </citation>
    <scope>NUCLEOTIDE SEQUENCE [LARGE SCALE GENOMIC DNA]</scope>
    <source>
        <strain evidence="1 2">JSM 076056</strain>
    </source>
</reference>
<organism evidence="1 2">
    <name type="scientific">Pontibacillus halophilus JSM 076056 = DSM 19796</name>
    <dbReference type="NCBI Taxonomy" id="1385510"/>
    <lineage>
        <taxon>Bacteria</taxon>
        <taxon>Bacillati</taxon>
        <taxon>Bacillota</taxon>
        <taxon>Bacilli</taxon>
        <taxon>Bacillales</taxon>
        <taxon>Bacillaceae</taxon>
        <taxon>Pontibacillus</taxon>
    </lineage>
</organism>
<dbReference type="EMBL" id="AVPE01000001">
    <property type="protein sequence ID" value="KGX93760.1"/>
    <property type="molecule type" value="Genomic_DNA"/>
</dbReference>
<dbReference type="STRING" id="1385510.GCA_000425205_00334"/>
<evidence type="ECO:0000313" key="1">
    <source>
        <dbReference type="EMBL" id="KGX93760.1"/>
    </source>
</evidence>
<comment type="caution">
    <text evidence="1">The sequence shown here is derived from an EMBL/GenBank/DDBJ whole genome shotgun (WGS) entry which is preliminary data.</text>
</comment>
<evidence type="ECO:0000313" key="2">
    <source>
        <dbReference type="Proteomes" id="UP000030528"/>
    </source>
</evidence>
<sequence>MMNIVFDTIAVNSVFKNSGVFVGENTQCYWRSTAKENSGGGTVVGSHNVMAYNYNLVVDNDVVDTPIWNGSSSSGEGSSKSPYSE</sequence>
<proteinExistence type="predicted"/>
<dbReference type="eggNOG" id="ENOG5032174">
    <property type="taxonomic scope" value="Bacteria"/>
</dbReference>
<accession>A0A0A5GRG5</accession>
<dbReference type="Proteomes" id="UP000030528">
    <property type="component" value="Unassembled WGS sequence"/>
</dbReference>
<protein>
    <submittedName>
        <fullName evidence="1">Uncharacterized protein</fullName>
    </submittedName>
</protein>
<dbReference type="AlphaFoldDB" id="A0A0A5GRG5"/>
<name>A0A0A5GRG5_9BACI</name>
<keyword evidence="2" id="KW-1185">Reference proteome</keyword>
<gene>
    <name evidence="1" type="ORF">N781_00720</name>
</gene>